<keyword evidence="1" id="KW-0808">Transferase</keyword>
<dbReference type="InterPro" id="IPR016181">
    <property type="entry name" value="Acyl_CoA_acyltransferase"/>
</dbReference>
<dbReference type="CDD" id="cd04301">
    <property type="entry name" value="NAT_SF"/>
    <property type="match status" value="1"/>
</dbReference>
<dbReference type="PROSITE" id="PS51186">
    <property type="entry name" value="GNAT"/>
    <property type="match status" value="1"/>
</dbReference>
<gene>
    <name evidence="4" type="ORF">R2Q92_11910</name>
</gene>
<dbReference type="EMBL" id="JAWJYN010000002">
    <property type="protein sequence ID" value="MDZ8162539.1"/>
    <property type="molecule type" value="Genomic_DNA"/>
</dbReference>
<dbReference type="PANTHER" id="PTHR43800:SF1">
    <property type="entry name" value="PEPTIDYL-LYSINE N-ACETYLTRANSFERASE YJAB"/>
    <property type="match status" value="1"/>
</dbReference>
<comment type="caution">
    <text evidence="4">The sequence shown here is derived from an EMBL/GenBank/DDBJ whole genome shotgun (WGS) entry which is preliminary data.</text>
</comment>
<proteinExistence type="predicted"/>
<dbReference type="RefSeq" id="WP_322597630.1">
    <property type="nucleotide sequence ID" value="NZ_BAAAPT010000002.1"/>
</dbReference>
<reference evidence="4 5" key="1">
    <citation type="submission" date="2023-10" db="EMBL/GenBank/DDBJ databases">
        <title>Microbacterium xanthum sp. nov., isolated from seaweed.</title>
        <authorList>
            <person name="Lee S.D."/>
        </authorList>
    </citation>
    <scope>NUCLEOTIDE SEQUENCE [LARGE SCALE GENOMIC DNA]</scope>
    <source>
        <strain evidence="4 5">KCTC 19124</strain>
    </source>
</reference>
<evidence type="ECO:0000313" key="4">
    <source>
        <dbReference type="EMBL" id="MDZ8162539.1"/>
    </source>
</evidence>
<keyword evidence="5" id="KW-1185">Reference proteome</keyword>
<evidence type="ECO:0000256" key="1">
    <source>
        <dbReference type="ARBA" id="ARBA00022679"/>
    </source>
</evidence>
<evidence type="ECO:0000313" key="5">
    <source>
        <dbReference type="Proteomes" id="UP001291912"/>
    </source>
</evidence>
<feature type="domain" description="N-acetyltransferase" evidence="3">
    <location>
        <begin position="3"/>
        <end position="152"/>
    </location>
</feature>
<evidence type="ECO:0000259" key="3">
    <source>
        <dbReference type="PROSITE" id="PS51186"/>
    </source>
</evidence>
<dbReference type="Pfam" id="PF00583">
    <property type="entry name" value="Acetyltransf_1"/>
    <property type="match status" value="1"/>
</dbReference>
<protein>
    <submittedName>
        <fullName evidence="4">GNAT family N-acetyltransferase</fullName>
    </submittedName>
</protein>
<accession>A0ABU5N8W5</accession>
<dbReference type="Proteomes" id="UP001291912">
    <property type="component" value="Unassembled WGS sequence"/>
</dbReference>
<dbReference type="InterPro" id="IPR000182">
    <property type="entry name" value="GNAT_dom"/>
</dbReference>
<sequence>MDAVIRFAADGDIADLQEVEASADEALAAFFRLDEALEAETGAERASMPGFLLVAELEGRIVGFAQVVEAEALCHLEQMSVRGSAARRGIGTALLEAALETAASRGHAEMTLRTFVEPPFNAPFYARHGFVERTPGRSGLLAEILHAERDLDRLGPRVFMGVALRAPYVPGREGAVIPRPRR</sequence>
<keyword evidence="2" id="KW-0012">Acyltransferase</keyword>
<organism evidence="4 5">
    <name type="scientific">Microbacterium aquimaris</name>
    <dbReference type="NCBI Taxonomy" id="459816"/>
    <lineage>
        <taxon>Bacteria</taxon>
        <taxon>Bacillati</taxon>
        <taxon>Actinomycetota</taxon>
        <taxon>Actinomycetes</taxon>
        <taxon>Micrococcales</taxon>
        <taxon>Microbacteriaceae</taxon>
        <taxon>Microbacterium</taxon>
    </lineage>
</organism>
<dbReference type="PANTHER" id="PTHR43800">
    <property type="entry name" value="PEPTIDYL-LYSINE N-ACETYLTRANSFERASE YJAB"/>
    <property type="match status" value="1"/>
</dbReference>
<name>A0ABU5N8W5_9MICO</name>
<dbReference type="Gene3D" id="3.40.630.30">
    <property type="match status" value="1"/>
</dbReference>
<dbReference type="SUPFAM" id="SSF55729">
    <property type="entry name" value="Acyl-CoA N-acyltransferases (Nat)"/>
    <property type="match status" value="1"/>
</dbReference>
<evidence type="ECO:0000256" key="2">
    <source>
        <dbReference type="ARBA" id="ARBA00023315"/>
    </source>
</evidence>